<dbReference type="InterPro" id="IPR053733">
    <property type="entry name" value="Heme_Transport_Util_sf"/>
</dbReference>
<dbReference type="SUPFAM" id="SSF144064">
    <property type="entry name" value="Heme iron utilization protein-like"/>
    <property type="match status" value="1"/>
</dbReference>
<comment type="caution">
    <text evidence="3">The sequence shown here is derived from an EMBL/GenBank/DDBJ whole genome shotgun (WGS) entry which is preliminary data.</text>
</comment>
<dbReference type="PANTHER" id="PTHR13932">
    <property type="entry name" value="COPROPORPHYRINIGEN III OXIDASE"/>
    <property type="match status" value="1"/>
</dbReference>
<dbReference type="Pfam" id="PF06228">
    <property type="entry name" value="ChuX_HutX"/>
    <property type="match status" value="1"/>
</dbReference>
<feature type="region of interest" description="Disordered" evidence="1">
    <location>
        <begin position="624"/>
        <end position="794"/>
    </location>
</feature>
<dbReference type="SMART" id="SM00729">
    <property type="entry name" value="Elp3"/>
    <property type="match status" value="1"/>
</dbReference>
<dbReference type="InterPro" id="IPR006638">
    <property type="entry name" value="Elp3/MiaA/NifB-like_rSAM"/>
</dbReference>
<feature type="domain" description="Radical SAM core" evidence="2">
    <location>
        <begin position="36"/>
        <end position="275"/>
    </location>
</feature>
<dbReference type="Proteomes" id="UP001501600">
    <property type="component" value="Unassembled WGS sequence"/>
</dbReference>
<accession>A0ABP9S249</accession>
<gene>
    <name evidence="3" type="ORF">GCM10025772_13980</name>
</gene>
<dbReference type="SFLD" id="SFLDG01065">
    <property type="entry name" value="anaerobic_coproporphyrinogen-I"/>
    <property type="match status" value="1"/>
</dbReference>
<dbReference type="EMBL" id="BAABLF010000007">
    <property type="protein sequence ID" value="GAA5190091.1"/>
    <property type="molecule type" value="Genomic_DNA"/>
</dbReference>
<reference evidence="4" key="1">
    <citation type="journal article" date="2019" name="Int. J. Syst. Evol. Microbiol.">
        <title>The Global Catalogue of Microorganisms (GCM) 10K type strain sequencing project: providing services to taxonomists for standard genome sequencing and annotation.</title>
        <authorList>
            <consortium name="The Broad Institute Genomics Platform"/>
            <consortium name="The Broad Institute Genome Sequencing Center for Infectious Disease"/>
            <person name="Wu L."/>
            <person name="Ma J."/>
        </authorList>
    </citation>
    <scope>NUCLEOTIDE SEQUENCE [LARGE SCALE GENOMIC DNA]</scope>
    <source>
        <strain evidence="4">JCM 18720</strain>
    </source>
</reference>
<dbReference type="InterPro" id="IPR023404">
    <property type="entry name" value="rSAM_horseshoe"/>
</dbReference>
<evidence type="ECO:0000313" key="3">
    <source>
        <dbReference type="EMBL" id="GAA5190091.1"/>
    </source>
</evidence>
<evidence type="ECO:0000256" key="1">
    <source>
        <dbReference type="SAM" id="MobiDB-lite"/>
    </source>
</evidence>
<dbReference type="Gene3D" id="3.80.30.20">
    <property type="entry name" value="tm_1862 like domain"/>
    <property type="match status" value="1"/>
</dbReference>
<dbReference type="SFLD" id="SFLDS00029">
    <property type="entry name" value="Radical_SAM"/>
    <property type="match status" value="1"/>
</dbReference>
<dbReference type="SUPFAM" id="SSF102114">
    <property type="entry name" value="Radical SAM enzymes"/>
    <property type="match status" value="1"/>
</dbReference>
<evidence type="ECO:0000259" key="2">
    <source>
        <dbReference type="PROSITE" id="PS51918"/>
    </source>
</evidence>
<dbReference type="InterPro" id="IPR034505">
    <property type="entry name" value="Coproporphyrinogen-III_oxidase"/>
</dbReference>
<dbReference type="NCBIfam" id="TIGR04108">
    <property type="entry name" value="HutX"/>
    <property type="match status" value="1"/>
</dbReference>
<dbReference type="InterPro" id="IPR007197">
    <property type="entry name" value="rSAM"/>
</dbReference>
<protein>
    <recommendedName>
        <fullName evidence="2">Radical SAM core domain-containing protein</fullName>
    </recommendedName>
</protein>
<dbReference type="NCBIfam" id="TIGR04107">
    <property type="entry name" value="rSAM_HutW"/>
    <property type="match status" value="1"/>
</dbReference>
<evidence type="ECO:0000313" key="4">
    <source>
        <dbReference type="Proteomes" id="UP001501600"/>
    </source>
</evidence>
<dbReference type="Pfam" id="PF04055">
    <property type="entry name" value="Radical_SAM"/>
    <property type="match status" value="1"/>
</dbReference>
<dbReference type="InterPro" id="IPR010413">
    <property type="entry name" value="HutX-like"/>
</dbReference>
<dbReference type="PANTHER" id="PTHR13932:SF9">
    <property type="entry name" value="COPROPORPHYRINOGEN III OXIDASE"/>
    <property type="match status" value="1"/>
</dbReference>
<dbReference type="CDD" id="cd16829">
    <property type="entry name" value="ChuX_HutX-like"/>
    <property type="match status" value="1"/>
</dbReference>
<dbReference type="Gene3D" id="3.40.1570.10">
    <property type="entry name" value="HemS/ChuS/ChuX like domains"/>
    <property type="match status" value="1"/>
</dbReference>
<organism evidence="3 4">
    <name type="scientific">Ferrimonas gelatinilytica</name>
    <dbReference type="NCBI Taxonomy" id="1255257"/>
    <lineage>
        <taxon>Bacteria</taxon>
        <taxon>Pseudomonadati</taxon>
        <taxon>Pseudomonadota</taxon>
        <taxon>Gammaproteobacteria</taxon>
        <taxon>Alteromonadales</taxon>
        <taxon>Ferrimonadaceae</taxon>
        <taxon>Ferrimonas</taxon>
    </lineage>
</organism>
<keyword evidence="4" id="KW-1185">Reference proteome</keyword>
<dbReference type="CDD" id="cd01335">
    <property type="entry name" value="Radical_SAM"/>
    <property type="match status" value="1"/>
</dbReference>
<name>A0ABP9S249_9GAMM</name>
<dbReference type="SFLD" id="SFLDF00311">
    <property type="entry name" value="heme_degradation_proteins_(Hut"/>
    <property type="match status" value="1"/>
</dbReference>
<feature type="compositionally biased region" description="Polar residues" evidence="1">
    <location>
        <begin position="738"/>
        <end position="750"/>
    </location>
</feature>
<proteinExistence type="predicted"/>
<sequence>MTGAFTRKETAHIQVMGTPVPENEQAALWQQLAMGPAAAGPRLAYIHIPFCRTRCSYCAFFQNRSSDDKIERYLSALFEELAMAAEQPGIVGSPFDGIYVGGGTPSDLTPAQILQLGERLRQILPMKSDAELSFEARFHGFDDDRFSACLDAGFNRFSLGLQSFQTELRQRLGRIDDGETVRRRLDHFTAQDQAVIVADLIYGLPGQTLAQWQADLDVLVNTGIGGADLYQLILLPQSQLGRDVNRGRVTPPPSTEAKAQMFKAGVESLNRHHFNRLSVSHWGRDRRERNRYNHLSKAGAELVPFGSGAGGRIQGHGVMTERKLCRYLERIEAGEKPLVMMTRPHHEHSLRFALGAGFDLGYLDLQQLQAQDHALSTRCQPLFDGWEQHGLARREGRYLNLTPAGQFWNINLQQAINTYLDNQHHRETRTTMSTLLDSINALDKAQPFASLAQIGRQLGLTELATLQALRPEQARIVDGRHFDRLMAALTEFGPTTTVIEVAGQILEYKGGFPEGSYGHGFYNLKGEHLRGHLNPKAVAWIGFCSRPFMRMETRSIWLLDEEGQCSFKIYLGRDTRRQLLSDQVSRFEALAQAFWAADQAEGIHSSGAPTAEFDSDCPGEVVAAAQAQQQPIPRRCPISGISSASLGADTESTKTGTGEGERIRRCPMKSLLRWGNGKNSGGDPLHPYQVNGDAQRNEEQQPLHPQNGGDDDGDSHANPEADEGGEQLFSGQPFALQVVSQVGPKQTVVEQPQLHPCRRAAEAEGCQQQEGHRGHQGQEHPQGPEGHRQATEPH</sequence>
<dbReference type="InterPro" id="IPR058240">
    <property type="entry name" value="rSAM_sf"/>
</dbReference>
<dbReference type="PROSITE" id="PS51918">
    <property type="entry name" value="RADICAL_SAM"/>
    <property type="match status" value="1"/>
</dbReference>
<feature type="compositionally biased region" description="Basic and acidic residues" evidence="1">
    <location>
        <begin position="785"/>
        <end position="794"/>
    </location>
</feature>
<dbReference type="InterPro" id="IPR026332">
    <property type="entry name" value="HutW"/>
</dbReference>